<dbReference type="PROSITE" id="PS51748">
    <property type="entry name" value="HEXOKINASE_2"/>
    <property type="match status" value="1"/>
</dbReference>
<feature type="domain" description="Hexokinase C-terminal" evidence="14">
    <location>
        <begin position="233"/>
        <end position="475"/>
    </location>
</feature>
<dbReference type="GO" id="GO:0006096">
    <property type="term" value="P:glycolytic process"/>
    <property type="evidence" value="ECO:0007669"/>
    <property type="project" value="UniProtKB-UniPathway"/>
</dbReference>
<evidence type="ECO:0000313" key="15">
    <source>
        <dbReference type="EMBL" id="KOS13081.1"/>
    </source>
</evidence>
<evidence type="ECO:0000256" key="12">
    <source>
        <dbReference type="RuleBase" id="RU362007"/>
    </source>
</evidence>
<feature type="domain" description="Hexokinase N-terminal" evidence="13">
    <location>
        <begin position="34"/>
        <end position="227"/>
    </location>
</feature>
<dbReference type="GO" id="GO:0019158">
    <property type="term" value="F:mannokinase activity"/>
    <property type="evidence" value="ECO:0007669"/>
    <property type="project" value="TreeGrafter"/>
</dbReference>
<evidence type="ECO:0000256" key="3">
    <source>
        <dbReference type="ARBA" id="ARBA00009225"/>
    </source>
</evidence>
<dbReference type="InterPro" id="IPR019807">
    <property type="entry name" value="Hexokinase_BS"/>
</dbReference>
<dbReference type="PANTHER" id="PTHR19443">
    <property type="entry name" value="HEXOKINASE"/>
    <property type="match status" value="1"/>
</dbReference>
<dbReference type="Pfam" id="PF00349">
    <property type="entry name" value="Hexokinase_1"/>
    <property type="match status" value="1"/>
</dbReference>
<dbReference type="GeneID" id="28727813"/>
<dbReference type="FunFam" id="3.40.367.20:FF:000004">
    <property type="entry name" value="Phosphotransferase"/>
    <property type="match status" value="1"/>
</dbReference>
<evidence type="ECO:0000256" key="8">
    <source>
        <dbReference type="ARBA" id="ARBA00023152"/>
    </source>
</evidence>
<reference evidence="15 16" key="1">
    <citation type="submission" date="2015-07" db="EMBL/GenBank/DDBJ databases">
        <title>Draft Genome Sequence of Malassezia furfur CBS1878 and Malassezia pachydermatis CBS1879.</title>
        <authorList>
            <person name="Triana S."/>
            <person name="Ohm R."/>
            <person name="Gonzalez A."/>
            <person name="DeCock H."/>
            <person name="Restrepo S."/>
            <person name="Celis A."/>
        </authorList>
    </citation>
    <scope>NUCLEOTIDE SEQUENCE [LARGE SCALE GENOMIC DNA]</scope>
    <source>
        <strain evidence="15 16">CBS 1879</strain>
    </source>
</reference>
<keyword evidence="6 12" id="KW-0418">Kinase</keyword>
<keyword evidence="4 12" id="KW-0808">Transferase</keyword>
<sequence length="488" mass="55019">MTMDINNRLIFTRDSSTQEHPHAKEELLNQYLVELEKQFTVSTETLKEITGHFIGELERGLEKPNQVVPMYPTYVFGWPQGNETGDYLALDMGGTNIRVCLVTVKGNGEFELTQTKYRISNEQKREDGEKLFDFFAESIRHFIEHQYGSIDKVPGTLSLGFTFSFPTEQNAIDQGVLRQWTKGFANPNTEGHDCAEMLRQALKRKNVPVQLNSIINDTTGTLIASNYVRNDTRIACIFGTGCNAAYMEDIKSIPKIKDLDLPPNEQMVINCEYGAFDSDEHKFMKSARTKYDEIIDRDSTKPDKQTFEKMISGLYLGELFRLVICELVYNGVLFLGQETYKIEKKGVFDTAFLSLIETDPTDELLTVVGLFKYFFSLETDIEERRFFKKLAQLIGTRSARLSACGIASITRKKGLLETMPSFTVGVDGSLFSKYPHFPDRLKEALVDILGPKAKNINLQQAEDGSGAGSAVIAAMTKARKEAGVHEEL</sequence>
<dbReference type="GO" id="GO:0006013">
    <property type="term" value="P:mannose metabolic process"/>
    <property type="evidence" value="ECO:0007669"/>
    <property type="project" value="TreeGrafter"/>
</dbReference>
<evidence type="ECO:0000256" key="7">
    <source>
        <dbReference type="ARBA" id="ARBA00022840"/>
    </source>
</evidence>
<dbReference type="PROSITE" id="PS00378">
    <property type="entry name" value="HEXOKINASE_1"/>
    <property type="match status" value="1"/>
</dbReference>
<keyword evidence="8 12" id="KW-0324">Glycolysis</keyword>
<evidence type="ECO:0000313" key="16">
    <source>
        <dbReference type="Proteomes" id="UP000037751"/>
    </source>
</evidence>
<dbReference type="AlphaFoldDB" id="A0A0M8MT39"/>
<comment type="catalytic activity">
    <reaction evidence="9">
        <text>a D-hexose + ATP = a D-hexose 6-phosphate + ADP + H(+)</text>
        <dbReference type="Rhea" id="RHEA:22740"/>
        <dbReference type="ChEBI" id="CHEBI:4194"/>
        <dbReference type="ChEBI" id="CHEBI:15378"/>
        <dbReference type="ChEBI" id="CHEBI:30616"/>
        <dbReference type="ChEBI" id="CHEBI:229467"/>
        <dbReference type="ChEBI" id="CHEBI:456216"/>
        <dbReference type="EC" id="2.7.1.1"/>
    </reaction>
    <physiologicalReaction direction="left-to-right" evidence="9">
        <dbReference type="Rhea" id="RHEA:22741"/>
    </physiologicalReaction>
</comment>
<dbReference type="UniPathway" id="UPA00109">
    <property type="reaction ID" value="UER00180"/>
</dbReference>
<dbReference type="RefSeq" id="XP_017990713.1">
    <property type="nucleotide sequence ID" value="XM_018135938.1"/>
</dbReference>
<dbReference type="Gene3D" id="1.10.287.1250">
    <property type="match status" value="1"/>
</dbReference>
<dbReference type="GO" id="GO:0005739">
    <property type="term" value="C:mitochondrion"/>
    <property type="evidence" value="ECO:0007669"/>
    <property type="project" value="TreeGrafter"/>
</dbReference>
<evidence type="ECO:0000256" key="6">
    <source>
        <dbReference type="ARBA" id="ARBA00022777"/>
    </source>
</evidence>
<comment type="similarity">
    <text evidence="3 12">Belongs to the hexokinase family.</text>
</comment>
<dbReference type="STRING" id="77020.A0A0M8MT39"/>
<dbReference type="GO" id="GO:0004340">
    <property type="term" value="F:glucokinase activity"/>
    <property type="evidence" value="ECO:0007669"/>
    <property type="project" value="TreeGrafter"/>
</dbReference>
<dbReference type="EMBL" id="LGAV01000007">
    <property type="protein sequence ID" value="KOS13081.1"/>
    <property type="molecule type" value="Genomic_DNA"/>
</dbReference>
<dbReference type="Proteomes" id="UP000037751">
    <property type="component" value="Unassembled WGS sequence"/>
</dbReference>
<evidence type="ECO:0000256" key="4">
    <source>
        <dbReference type="ARBA" id="ARBA00022679"/>
    </source>
</evidence>
<dbReference type="FunFam" id="3.30.420.40:FF:000805">
    <property type="entry name" value="Hexokinase-2"/>
    <property type="match status" value="1"/>
</dbReference>
<dbReference type="InterPro" id="IPR022673">
    <property type="entry name" value="Hexokinase_C"/>
</dbReference>
<dbReference type="PANTHER" id="PTHR19443:SF16">
    <property type="entry name" value="HEXOKINASE TYPE 1-RELATED"/>
    <property type="match status" value="1"/>
</dbReference>
<dbReference type="Pfam" id="PF03727">
    <property type="entry name" value="Hexokinase_2"/>
    <property type="match status" value="1"/>
</dbReference>
<dbReference type="OrthoDB" id="419537at2759"/>
<comment type="pathway">
    <text evidence="1">Carbohydrate degradation; glycolysis; D-glyceraldehyde 3-phosphate and glycerone phosphate from D-glucose: step 1/4.</text>
</comment>
<evidence type="ECO:0000256" key="1">
    <source>
        <dbReference type="ARBA" id="ARBA00004888"/>
    </source>
</evidence>
<proteinExistence type="inferred from homology"/>
<dbReference type="Gene3D" id="3.30.420.40">
    <property type="match status" value="1"/>
</dbReference>
<evidence type="ECO:0000256" key="9">
    <source>
        <dbReference type="ARBA" id="ARBA00044613"/>
    </source>
</evidence>
<dbReference type="GO" id="GO:0005829">
    <property type="term" value="C:cytosol"/>
    <property type="evidence" value="ECO:0007669"/>
    <property type="project" value="TreeGrafter"/>
</dbReference>
<comment type="catalytic activity">
    <reaction evidence="11">
        <text>D-glucose + ATP = D-glucose 6-phosphate + ADP + H(+)</text>
        <dbReference type="Rhea" id="RHEA:17825"/>
        <dbReference type="ChEBI" id="CHEBI:4167"/>
        <dbReference type="ChEBI" id="CHEBI:15378"/>
        <dbReference type="ChEBI" id="CHEBI:30616"/>
        <dbReference type="ChEBI" id="CHEBI:61548"/>
        <dbReference type="ChEBI" id="CHEBI:456216"/>
        <dbReference type="EC" id="2.7.1.1"/>
    </reaction>
    <physiologicalReaction direction="left-to-right" evidence="11">
        <dbReference type="Rhea" id="RHEA:17826"/>
    </physiologicalReaction>
</comment>
<comment type="caution">
    <text evidence="15">The sequence shown here is derived from an EMBL/GenBank/DDBJ whole genome shotgun (WGS) entry which is preliminary data.</text>
</comment>
<comment type="pathway">
    <text evidence="2">Carbohydrate metabolism; hexose metabolism.</text>
</comment>
<dbReference type="GO" id="GO:0001678">
    <property type="term" value="P:intracellular glucose homeostasis"/>
    <property type="evidence" value="ECO:0007669"/>
    <property type="project" value="InterPro"/>
</dbReference>
<keyword evidence="16" id="KW-1185">Reference proteome</keyword>
<name>A0A0M8MT39_9BASI</name>
<evidence type="ECO:0000256" key="11">
    <source>
        <dbReference type="ARBA" id="ARBA00048160"/>
    </source>
</evidence>
<dbReference type="GO" id="GO:0005536">
    <property type="term" value="F:D-glucose binding"/>
    <property type="evidence" value="ECO:0007669"/>
    <property type="project" value="InterPro"/>
</dbReference>
<dbReference type="GO" id="GO:0008865">
    <property type="term" value="F:fructokinase activity"/>
    <property type="evidence" value="ECO:0007669"/>
    <property type="project" value="TreeGrafter"/>
</dbReference>
<protein>
    <recommendedName>
        <fullName evidence="12">Phosphotransferase</fullName>
        <ecNumber evidence="12">2.7.1.-</ecNumber>
    </recommendedName>
</protein>
<dbReference type="InterPro" id="IPR022672">
    <property type="entry name" value="Hexokinase_N"/>
</dbReference>
<dbReference type="Gene3D" id="3.40.367.20">
    <property type="match status" value="1"/>
</dbReference>
<keyword evidence="7 12" id="KW-0067">ATP-binding</keyword>
<evidence type="ECO:0000259" key="14">
    <source>
        <dbReference type="Pfam" id="PF03727"/>
    </source>
</evidence>
<dbReference type="EC" id="2.7.1.-" evidence="12"/>
<dbReference type="GO" id="GO:0006006">
    <property type="term" value="P:glucose metabolic process"/>
    <property type="evidence" value="ECO:0007669"/>
    <property type="project" value="TreeGrafter"/>
</dbReference>
<dbReference type="PRINTS" id="PR00475">
    <property type="entry name" value="HEXOKINASE"/>
</dbReference>
<evidence type="ECO:0000256" key="10">
    <source>
        <dbReference type="ARBA" id="ARBA00047905"/>
    </source>
</evidence>
<evidence type="ECO:0000256" key="5">
    <source>
        <dbReference type="ARBA" id="ARBA00022741"/>
    </source>
</evidence>
<organism evidence="15 16">
    <name type="scientific">Malassezia pachydermatis</name>
    <dbReference type="NCBI Taxonomy" id="77020"/>
    <lineage>
        <taxon>Eukaryota</taxon>
        <taxon>Fungi</taxon>
        <taxon>Dikarya</taxon>
        <taxon>Basidiomycota</taxon>
        <taxon>Ustilaginomycotina</taxon>
        <taxon>Malasseziomycetes</taxon>
        <taxon>Malasseziales</taxon>
        <taxon>Malasseziaceae</taxon>
        <taxon>Malassezia</taxon>
    </lineage>
</organism>
<comment type="catalytic activity">
    <reaction evidence="10">
        <text>D-fructose + ATP = D-fructose 6-phosphate + ADP + H(+)</text>
        <dbReference type="Rhea" id="RHEA:16125"/>
        <dbReference type="ChEBI" id="CHEBI:15378"/>
        <dbReference type="ChEBI" id="CHEBI:30616"/>
        <dbReference type="ChEBI" id="CHEBI:37721"/>
        <dbReference type="ChEBI" id="CHEBI:61527"/>
        <dbReference type="ChEBI" id="CHEBI:456216"/>
        <dbReference type="EC" id="2.7.1.1"/>
    </reaction>
    <physiologicalReaction direction="left-to-right" evidence="10">
        <dbReference type="Rhea" id="RHEA:16126"/>
    </physiologicalReaction>
</comment>
<accession>A0A0M8MT39</accession>
<dbReference type="InterPro" id="IPR001312">
    <property type="entry name" value="Hexokinase"/>
</dbReference>
<keyword evidence="5 12" id="KW-0547">Nucleotide-binding</keyword>
<evidence type="ECO:0000259" key="13">
    <source>
        <dbReference type="Pfam" id="PF00349"/>
    </source>
</evidence>
<dbReference type="VEuPathDB" id="FungiDB:Malapachy_1434"/>
<dbReference type="GO" id="GO:0005524">
    <property type="term" value="F:ATP binding"/>
    <property type="evidence" value="ECO:0007669"/>
    <property type="project" value="UniProtKB-UniRule"/>
</dbReference>
<gene>
    <name evidence="15" type="ORF">Malapachy_1434</name>
</gene>
<evidence type="ECO:0000256" key="2">
    <source>
        <dbReference type="ARBA" id="ARBA00005028"/>
    </source>
</evidence>
<dbReference type="InterPro" id="IPR043129">
    <property type="entry name" value="ATPase_NBD"/>
</dbReference>
<dbReference type="SUPFAM" id="SSF53067">
    <property type="entry name" value="Actin-like ATPase domain"/>
    <property type="match status" value="2"/>
</dbReference>